<dbReference type="EMBL" id="JANDHW010000015">
    <property type="protein sequence ID" value="MCP9612887.1"/>
    <property type="molecule type" value="Genomic_DNA"/>
</dbReference>
<evidence type="ECO:0000256" key="1">
    <source>
        <dbReference type="SAM" id="SignalP"/>
    </source>
</evidence>
<evidence type="ECO:0000259" key="2">
    <source>
        <dbReference type="Pfam" id="PF13568"/>
    </source>
</evidence>
<evidence type="ECO:0000313" key="3">
    <source>
        <dbReference type="EMBL" id="MCP9612887.1"/>
    </source>
</evidence>
<keyword evidence="4" id="KW-1185">Reference proteome</keyword>
<comment type="caution">
    <text evidence="3">The sequence shown here is derived from an EMBL/GenBank/DDBJ whole genome shotgun (WGS) entry which is preliminary data.</text>
</comment>
<evidence type="ECO:0000313" key="4">
    <source>
        <dbReference type="Proteomes" id="UP001205603"/>
    </source>
</evidence>
<name>A0ABT1MJS8_9BACT</name>
<gene>
    <name evidence="3" type="ORF">NMU02_12375</name>
</gene>
<organism evidence="3 4">
    <name type="scientific">Coprobacter tertius</name>
    <dbReference type="NCBI Taxonomy" id="2944915"/>
    <lineage>
        <taxon>Bacteria</taxon>
        <taxon>Pseudomonadati</taxon>
        <taxon>Bacteroidota</taxon>
        <taxon>Bacteroidia</taxon>
        <taxon>Bacteroidales</taxon>
        <taxon>Barnesiellaceae</taxon>
        <taxon>Coprobacter</taxon>
    </lineage>
</organism>
<accession>A0ABT1MJS8</accession>
<feature type="chain" id="PRO_5046820726" evidence="1">
    <location>
        <begin position="20"/>
        <end position="239"/>
    </location>
</feature>
<proteinExistence type="predicted"/>
<dbReference type="InterPro" id="IPR025665">
    <property type="entry name" value="Beta-barrel_OMP_2"/>
</dbReference>
<dbReference type="RefSeq" id="WP_255028263.1">
    <property type="nucleotide sequence ID" value="NZ_JANDHW010000015.1"/>
</dbReference>
<keyword evidence="1" id="KW-0732">Signal</keyword>
<dbReference type="Proteomes" id="UP001205603">
    <property type="component" value="Unassembled WGS sequence"/>
</dbReference>
<feature type="domain" description="Outer membrane protein beta-barrel" evidence="2">
    <location>
        <begin position="19"/>
        <end position="202"/>
    </location>
</feature>
<feature type="signal peptide" evidence="1">
    <location>
        <begin position="1"/>
        <end position="19"/>
    </location>
</feature>
<sequence>MKRYTLFIWLFLSALSLSAQENEKTENTFNWGIRAGVNAPFVDVRSASIDGVGIELPTVNSQIGFSGALFGRINFKRNFIQLEAGTSYLRSTMQLSPLDFIPNLAPEEYPESSVQNHIYALDIPLLYGYNFVKQKPYELAFFIGPKLKYIYKETFRIENIGNYHITRNESLKPLTISLVLGAGVSISRFFIDFRYEFALMNIQDKGGYNLIPPGSNPIPGVLSIHRGINLLSFSVGFTL</sequence>
<reference evidence="3 4" key="1">
    <citation type="submission" date="2022-07" db="EMBL/GenBank/DDBJ databases">
        <title>Fecal culturing of patients with breast cancer.</title>
        <authorList>
            <person name="Teng N.M.Y."/>
            <person name="Kiu R."/>
            <person name="Evans R."/>
            <person name="Baker D.J."/>
            <person name="Zenner C."/>
            <person name="Robinson S.D."/>
            <person name="Hall L.J."/>
        </authorList>
    </citation>
    <scope>NUCLEOTIDE SEQUENCE [LARGE SCALE GENOMIC DNA]</scope>
    <source>
        <strain evidence="3 4">LH1063</strain>
    </source>
</reference>
<dbReference type="Pfam" id="PF13568">
    <property type="entry name" value="OMP_b-brl_2"/>
    <property type="match status" value="1"/>
</dbReference>
<protein>
    <submittedName>
        <fullName evidence="3">PorT family protein</fullName>
    </submittedName>
</protein>